<feature type="transmembrane region" description="Helical" evidence="1">
    <location>
        <begin position="6"/>
        <end position="27"/>
    </location>
</feature>
<accession>A0A317WH58</accession>
<gene>
    <name evidence="2" type="ORF">BO70DRAFT_27675</name>
</gene>
<keyword evidence="1" id="KW-1133">Transmembrane helix</keyword>
<dbReference type="EMBL" id="MSFL01000010">
    <property type="protein sequence ID" value="PWY83530.1"/>
    <property type="molecule type" value="Genomic_DNA"/>
</dbReference>
<keyword evidence="1" id="KW-0812">Transmembrane</keyword>
<proteinExistence type="predicted"/>
<keyword evidence="3" id="KW-1185">Reference proteome</keyword>
<dbReference type="VEuPathDB" id="FungiDB:BO70DRAFT_27675"/>
<dbReference type="GeneID" id="37061228"/>
<evidence type="ECO:0000313" key="3">
    <source>
        <dbReference type="Proteomes" id="UP000247233"/>
    </source>
</evidence>
<reference evidence="2 3" key="1">
    <citation type="submission" date="2016-12" db="EMBL/GenBank/DDBJ databases">
        <title>The genomes of Aspergillus section Nigri reveals drivers in fungal speciation.</title>
        <authorList>
            <consortium name="DOE Joint Genome Institute"/>
            <person name="Vesth T.C."/>
            <person name="Nybo J."/>
            <person name="Theobald S."/>
            <person name="Brandl J."/>
            <person name="Frisvad J.C."/>
            <person name="Nielsen K.F."/>
            <person name="Lyhne E.K."/>
            <person name="Kogle M.E."/>
            <person name="Kuo A."/>
            <person name="Riley R."/>
            <person name="Clum A."/>
            <person name="Nolan M."/>
            <person name="Lipzen A."/>
            <person name="Salamov A."/>
            <person name="Henrissat B."/>
            <person name="Wiebenga A."/>
            <person name="De Vries R.P."/>
            <person name="Grigoriev I.V."/>
            <person name="Mortensen U.H."/>
            <person name="Andersen M.R."/>
            <person name="Baker S.E."/>
        </authorList>
    </citation>
    <scope>NUCLEOTIDE SEQUENCE [LARGE SCALE GENOMIC DNA]</scope>
    <source>
        <strain evidence="2 3">CBS 117.55</strain>
    </source>
</reference>
<evidence type="ECO:0000313" key="2">
    <source>
        <dbReference type="EMBL" id="PWY83530.1"/>
    </source>
</evidence>
<comment type="caution">
    <text evidence="2">The sequence shown here is derived from an EMBL/GenBank/DDBJ whole genome shotgun (WGS) entry which is preliminary data.</text>
</comment>
<dbReference type="AlphaFoldDB" id="A0A317WH58"/>
<dbReference type="Proteomes" id="UP000247233">
    <property type="component" value="Unassembled WGS sequence"/>
</dbReference>
<protein>
    <submittedName>
        <fullName evidence="2">Uncharacterized protein</fullName>
    </submittedName>
</protein>
<dbReference type="RefSeq" id="XP_025399973.1">
    <property type="nucleotide sequence ID" value="XM_025538991.1"/>
</dbReference>
<evidence type="ECO:0000256" key="1">
    <source>
        <dbReference type="SAM" id="Phobius"/>
    </source>
</evidence>
<keyword evidence="1" id="KW-0472">Membrane</keyword>
<sequence>MVGGWVAMAMAMAMIMTLAPSLLYCTYFRYTRYQRWWSNDSDGPIFGLQETGRDGNELLLCTVRGQ</sequence>
<name>A0A317WH58_9EURO</name>
<organism evidence="2 3">
    <name type="scientific">Aspergillus heteromorphus CBS 117.55</name>
    <dbReference type="NCBI Taxonomy" id="1448321"/>
    <lineage>
        <taxon>Eukaryota</taxon>
        <taxon>Fungi</taxon>
        <taxon>Dikarya</taxon>
        <taxon>Ascomycota</taxon>
        <taxon>Pezizomycotina</taxon>
        <taxon>Eurotiomycetes</taxon>
        <taxon>Eurotiomycetidae</taxon>
        <taxon>Eurotiales</taxon>
        <taxon>Aspergillaceae</taxon>
        <taxon>Aspergillus</taxon>
        <taxon>Aspergillus subgen. Circumdati</taxon>
    </lineage>
</organism>